<keyword evidence="1" id="KW-0560">Oxidoreductase</keyword>
<name>A0ABP8MNG0_9BACT</name>
<dbReference type="PANTHER" id="PTHR43633">
    <property type="entry name" value="ALCOHOL DEHYDROGENASE YQHD"/>
    <property type="match status" value="1"/>
</dbReference>
<evidence type="ECO:0000313" key="5">
    <source>
        <dbReference type="Proteomes" id="UP001500840"/>
    </source>
</evidence>
<dbReference type="Gene3D" id="3.40.50.1970">
    <property type="match status" value="1"/>
</dbReference>
<proteinExistence type="predicted"/>
<feature type="domain" description="Alcohol dehydrogenase iron-type/glycerol dehydrogenase GldA" evidence="2">
    <location>
        <begin position="10"/>
        <end position="176"/>
    </location>
</feature>
<dbReference type="CDD" id="cd08187">
    <property type="entry name" value="BDH"/>
    <property type="match status" value="1"/>
</dbReference>
<keyword evidence="5" id="KW-1185">Reference proteome</keyword>
<feature type="domain" description="Fe-containing alcohol dehydrogenase-like C-terminal" evidence="3">
    <location>
        <begin position="189"/>
        <end position="358"/>
    </location>
</feature>
<dbReference type="InterPro" id="IPR056798">
    <property type="entry name" value="ADH_Fe_C"/>
</dbReference>
<dbReference type="Gene3D" id="1.20.1090.10">
    <property type="entry name" value="Dehydroquinate synthase-like - alpha domain"/>
    <property type="match status" value="1"/>
</dbReference>
<protein>
    <submittedName>
        <fullName evidence="4">Iron-containing alcohol dehydrogenase</fullName>
    </submittedName>
</protein>
<dbReference type="EMBL" id="BAABGA010000031">
    <property type="protein sequence ID" value="GAA4453518.1"/>
    <property type="molecule type" value="Genomic_DNA"/>
</dbReference>
<dbReference type="InterPro" id="IPR044731">
    <property type="entry name" value="BDH-like"/>
</dbReference>
<dbReference type="PROSITE" id="PS00913">
    <property type="entry name" value="ADH_IRON_1"/>
    <property type="match status" value="1"/>
</dbReference>
<dbReference type="RefSeq" id="WP_345322381.1">
    <property type="nucleotide sequence ID" value="NZ_BAABGA010000031.1"/>
</dbReference>
<dbReference type="PROSITE" id="PS00060">
    <property type="entry name" value="ADH_IRON_2"/>
    <property type="match status" value="1"/>
</dbReference>
<dbReference type="Proteomes" id="UP001500840">
    <property type="component" value="Unassembled WGS sequence"/>
</dbReference>
<dbReference type="InterPro" id="IPR018211">
    <property type="entry name" value="ADH_Fe_CS"/>
</dbReference>
<reference evidence="5" key="1">
    <citation type="journal article" date="2019" name="Int. J. Syst. Evol. Microbiol.">
        <title>The Global Catalogue of Microorganisms (GCM) 10K type strain sequencing project: providing services to taxonomists for standard genome sequencing and annotation.</title>
        <authorList>
            <consortium name="The Broad Institute Genomics Platform"/>
            <consortium name="The Broad Institute Genome Sequencing Center for Infectious Disease"/>
            <person name="Wu L."/>
            <person name="Ma J."/>
        </authorList>
    </citation>
    <scope>NUCLEOTIDE SEQUENCE [LARGE SCALE GENOMIC DNA]</scope>
    <source>
        <strain evidence="5">JCM 17759</strain>
    </source>
</reference>
<dbReference type="InterPro" id="IPR001670">
    <property type="entry name" value="ADH_Fe/GldA"/>
</dbReference>
<accession>A0ABP8MNG0</accession>
<dbReference type="SUPFAM" id="SSF56796">
    <property type="entry name" value="Dehydroquinate synthase-like"/>
    <property type="match status" value="1"/>
</dbReference>
<gene>
    <name evidence="4" type="ORF">GCM10023156_24590</name>
</gene>
<evidence type="ECO:0000313" key="4">
    <source>
        <dbReference type="EMBL" id="GAA4453518.1"/>
    </source>
</evidence>
<dbReference type="PANTHER" id="PTHR43633:SF1">
    <property type="entry name" value="ALCOHOL DEHYDROGENASE YQHD"/>
    <property type="match status" value="1"/>
</dbReference>
<dbReference type="Pfam" id="PF25137">
    <property type="entry name" value="ADH_Fe_C"/>
    <property type="match status" value="1"/>
</dbReference>
<sequence>MMDNFDFRNPTQILFGEGRVADLDSQIPADARVLVLYGGQSAQRNGTLDEVRAALGKRNVVEFGGIEANPRFATLMRAVELARRENIDFLLAVGGGSVVDGTKFVAAAIPFAGDTWSILTEHGANVTAAVPFGTVLTLPATGSEMNHGSVITNDAVKAKLAFMSSHVYPAFSVLDPTKTYTLPQRQLANGVADAFVHIIEQYLTYPVDAMVQDRFAEGLLQTLIELAPRLKEDDHDYAARANFMWTTTWALNGMIGAGVPQDWASHMIGHELTALYDIDHARTLAIVLPSLMNEMRDAKREKLLQYAERVWGIDTGDDASRIDQVIERTREFFEELGIPTTLAAYDLGSEAVDAVVEQLESHGMTALGERQQVTLDVSRRILESALAPAQLTV</sequence>
<comment type="caution">
    <text evidence="4">The sequence shown here is derived from an EMBL/GenBank/DDBJ whole genome shotgun (WGS) entry which is preliminary data.</text>
</comment>
<evidence type="ECO:0000256" key="1">
    <source>
        <dbReference type="ARBA" id="ARBA00023002"/>
    </source>
</evidence>
<dbReference type="Pfam" id="PF00465">
    <property type="entry name" value="Fe-ADH"/>
    <property type="match status" value="1"/>
</dbReference>
<organism evidence="4 5">
    <name type="scientific">Novipirellula rosea</name>
    <dbReference type="NCBI Taxonomy" id="1031540"/>
    <lineage>
        <taxon>Bacteria</taxon>
        <taxon>Pseudomonadati</taxon>
        <taxon>Planctomycetota</taxon>
        <taxon>Planctomycetia</taxon>
        <taxon>Pirellulales</taxon>
        <taxon>Pirellulaceae</taxon>
        <taxon>Novipirellula</taxon>
    </lineage>
</organism>
<evidence type="ECO:0000259" key="2">
    <source>
        <dbReference type="Pfam" id="PF00465"/>
    </source>
</evidence>
<evidence type="ECO:0000259" key="3">
    <source>
        <dbReference type="Pfam" id="PF25137"/>
    </source>
</evidence>